<keyword evidence="2" id="KW-1185">Reference proteome</keyword>
<sequence>MAASLSFVTKVPPKSIATMAMAEVVDRIETLNQGIAKFWSKSDGWAPVTAAGLLGKSRLDWQASLSGSLRLWMREPPNALTPAELILAWANLGSLVEGTIKTLLSVWYETYKADIDNLKKANAYDNAKQVAYAPDGLGLEKLRNYCKTKELLGAEGDALVELVQQRRNAIHAFKDRPIGDGIEFQKAVRSYLALLRSINGRLPYPDEMYEPREH</sequence>
<dbReference type="Proteomes" id="UP001213907">
    <property type="component" value="Chromosome"/>
</dbReference>
<evidence type="ECO:0008006" key="3">
    <source>
        <dbReference type="Google" id="ProtNLM"/>
    </source>
</evidence>
<reference evidence="1 2" key="1">
    <citation type="submission" date="2022-11" db="EMBL/GenBank/DDBJ databases">
        <authorList>
            <person name="Siebert D."/>
            <person name="Busche T."/>
            <person name="Saydam E."/>
            <person name="Kalinowski J."/>
            <person name="Ruckert C."/>
            <person name="Blombach B."/>
        </authorList>
    </citation>
    <scope>NUCLEOTIDE SEQUENCE [LARGE SCALE GENOMIC DNA]</scope>
    <source>
        <strain evidence="1 2">DSM 1083</strain>
    </source>
</reference>
<dbReference type="RefSeq" id="WP_275247569.1">
    <property type="nucleotide sequence ID" value="NZ_BAABDX010000001.1"/>
</dbReference>
<gene>
    <name evidence="1" type="ORF">AFIC_000447</name>
</gene>
<evidence type="ECO:0000313" key="2">
    <source>
        <dbReference type="Proteomes" id="UP001213907"/>
    </source>
</evidence>
<organism evidence="1 2">
    <name type="scientific">Afipia carboxydohydrogena</name>
    <name type="common">Pseudomonas carboxydohydrogena</name>
    <dbReference type="NCBI Taxonomy" id="290"/>
    <lineage>
        <taxon>Bacteria</taxon>
        <taxon>Pseudomonadati</taxon>
        <taxon>Pseudomonadota</taxon>
        <taxon>Alphaproteobacteria</taxon>
        <taxon>Hyphomicrobiales</taxon>
        <taxon>Nitrobacteraceae</taxon>
        <taxon>Afipia</taxon>
    </lineage>
</organism>
<name>A0ABY8BTJ3_AFICR</name>
<accession>A0ABY8BTJ3</accession>
<dbReference type="EMBL" id="CP113162">
    <property type="protein sequence ID" value="WEF51990.1"/>
    <property type="molecule type" value="Genomic_DNA"/>
</dbReference>
<evidence type="ECO:0000313" key="1">
    <source>
        <dbReference type="EMBL" id="WEF51990.1"/>
    </source>
</evidence>
<proteinExistence type="predicted"/>
<protein>
    <recommendedName>
        <fullName evidence="3">MAE-28990/MAE-18760-like HEPN domain-containing protein</fullName>
    </recommendedName>
</protein>